<dbReference type="GO" id="GO:0006879">
    <property type="term" value="P:intracellular iron ion homeostasis"/>
    <property type="evidence" value="ECO:0007669"/>
    <property type="project" value="TreeGrafter"/>
</dbReference>
<dbReference type="InterPro" id="IPR011527">
    <property type="entry name" value="ABC1_TM_dom"/>
</dbReference>
<evidence type="ECO:0000313" key="11">
    <source>
        <dbReference type="EMBL" id="WPU66789.1"/>
    </source>
</evidence>
<organism evidence="11 12">
    <name type="scientific">Peredibacter starrii</name>
    <dbReference type="NCBI Taxonomy" id="28202"/>
    <lineage>
        <taxon>Bacteria</taxon>
        <taxon>Pseudomonadati</taxon>
        <taxon>Bdellovibrionota</taxon>
        <taxon>Bacteriovoracia</taxon>
        <taxon>Bacteriovoracales</taxon>
        <taxon>Bacteriovoracaceae</taxon>
        <taxon>Peredibacter</taxon>
    </lineage>
</organism>
<gene>
    <name evidence="11" type="ORF">SOO65_08515</name>
</gene>
<dbReference type="Pfam" id="PF00664">
    <property type="entry name" value="ABC_membrane"/>
    <property type="match status" value="1"/>
</dbReference>
<comment type="subcellular location">
    <subcellularLocation>
        <location evidence="1">Cell membrane</location>
        <topology evidence="1">Multi-pass membrane protein</topology>
    </subcellularLocation>
</comment>
<dbReference type="PANTHER" id="PTHR24221">
    <property type="entry name" value="ATP-BINDING CASSETTE SUB-FAMILY B"/>
    <property type="match status" value="1"/>
</dbReference>
<proteinExistence type="predicted"/>
<dbReference type="PROSITE" id="PS50893">
    <property type="entry name" value="ABC_TRANSPORTER_2"/>
    <property type="match status" value="1"/>
</dbReference>
<name>A0AAX4HV15_9BACT</name>
<evidence type="ECO:0000256" key="5">
    <source>
        <dbReference type="ARBA" id="ARBA00022840"/>
    </source>
</evidence>
<dbReference type="SUPFAM" id="SSF90123">
    <property type="entry name" value="ABC transporter transmembrane region"/>
    <property type="match status" value="1"/>
</dbReference>
<dbReference type="RefSeq" id="WP_321399342.1">
    <property type="nucleotide sequence ID" value="NZ_CP139487.1"/>
</dbReference>
<dbReference type="AlphaFoldDB" id="A0AAX4HV15"/>
<dbReference type="SMART" id="SM00382">
    <property type="entry name" value="AAA"/>
    <property type="match status" value="1"/>
</dbReference>
<evidence type="ECO:0000256" key="7">
    <source>
        <dbReference type="ARBA" id="ARBA00023136"/>
    </source>
</evidence>
<dbReference type="PROSITE" id="PS00211">
    <property type="entry name" value="ABC_TRANSPORTER_1"/>
    <property type="match status" value="1"/>
</dbReference>
<dbReference type="InterPro" id="IPR036640">
    <property type="entry name" value="ABC1_TM_sf"/>
</dbReference>
<dbReference type="InterPro" id="IPR017871">
    <property type="entry name" value="ABC_transporter-like_CS"/>
</dbReference>
<dbReference type="Gene3D" id="1.20.1560.10">
    <property type="entry name" value="ABC transporter type 1, transmembrane domain"/>
    <property type="match status" value="1"/>
</dbReference>
<evidence type="ECO:0000256" key="6">
    <source>
        <dbReference type="ARBA" id="ARBA00022989"/>
    </source>
</evidence>
<feature type="domain" description="ABC transporter" evidence="9">
    <location>
        <begin position="360"/>
        <end position="594"/>
    </location>
</feature>
<keyword evidence="12" id="KW-1185">Reference proteome</keyword>
<dbReference type="Pfam" id="PF00005">
    <property type="entry name" value="ABC_tran"/>
    <property type="match status" value="1"/>
</dbReference>
<dbReference type="FunFam" id="3.40.50.300:FF:000186">
    <property type="entry name" value="ATP-binding cassette sub-family B member 7, mitochondrial"/>
    <property type="match status" value="1"/>
</dbReference>
<dbReference type="PANTHER" id="PTHR24221:SF402">
    <property type="entry name" value="IRON-SULFUR CLUSTERS TRANSPORTER ABCB7, MITOCHONDRIAL"/>
    <property type="match status" value="1"/>
</dbReference>
<evidence type="ECO:0000256" key="4">
    <source>
        <dbReference type="ARBA" id="ARBA00022741"/>
    </source>
</evidence>
<dbReference type="GO" id="GO:0140359">
    <property type="term" value="F:ABC-type transporter activity"/>
    <property type="evidence" value="ECO:0007669"/>
    <property type="project" value="InterPro"/>
</dbReference>
<dbReference type="CDD" id="cd03253">
    <property type="entry name" value="ABCC_ATM1_transporter"/>
    <property type="match status" value="1"/>
</dbReference>
<feature type="transmembrane region" description="Helical" evidence="8">
    <location>
        <begin position="152"/>
        <end position="177"/>
    </location>
</feature>
<evidence type="ECO:0000256" key="2">
    <source>
        <dbReference type="ARBA" id="ARBA00022448"/>
    </source>
</evidence>
<dbReference type="GO" id="GO:0005886">
    <property type="term" value="C:plasma membrane"/>
    <property type="evidence" value="ECO:0007669"/>
    <property type="project" value="UniProtKB-SubCell"/>
</dbReference>
<reference evidence="11 12" key="1">
    <citation type="submission" date="2023-11" db="EMBL/GenBank/DDBJ databases">
        <title>Peredibacter starrii A3.12.</title>
        <authorList>
            <person name="Mitchell R.J."/>
        </authorList>
    </citation>
    <scope>NUCLEOTIDE SEQUENCE [LARGE SCALE GENOMIC DNA]</scope>
    <source>
        <strain evidence="11 12">A3.12</strain>
    </source>
</reference>
<dbReference type="InterPro" id="IPR027417">
    <property type="entry name" value="P-loop_NTPase"/>
</dbReference>
<dbReference type="InterPro" id="IPR003439">
    <property type="entry name" value="ABC_transporter-like_ATP-bd"/>
</dbReference>
<dbReference type="Proteomes" id="UP001324634">
    <property type="component" value="Chromosome"/>
</dbReference>
<evidence type="ECO:0000259" key="10">
    <source>
        <dbReference type="PROSITE" id="PS50929"/>
    </source>
</evidence>
<evidence type="ECO:0000256" key="3">
    <source>
        <dbReference type="ARBA" id="ARBA00022692"/>
    </source>
</evidence>
<sequence length="605" mass="68301">MSDTTSFSATSETIERNHWKTLKTLGHYLWPADRKDLKVRVVFAMFFLAAGKILNVYVPFLLKSSIDQLSQTNKVLVLPLGLIIAYGLARLLVGIFEELRDLIFAKVEQHALRNIALNTFRHLHGLSLDFHLSRQTGGLSRVIERGTRGIQFLLDFMTFNIIPTILEIILVTGVLVYHFNLTYASVIFITIAIYIVLTLMVTEWRLKYRKAMNTAETKANTRAIDSLLNFETVKYFGNEEHEFHRFDESLAQYETAAIKGQNTLSLLNLTQKGIISFGLIIIMLMAARDVVSGKITVGDFVLVNTFLIQLYLPLNFLGFVYREIKNSLVDMDKMFELIKVHASVADDSNAEPLVITRAVIEFEDVRFGYKSDREILKGISFRIDSGKTLAIVGPSGSGKSTIGRLLYRFYDVTGGVISIDGQNIRKVKQHSLRSHIGMVPQDTVLFNDTIGYNIQYGRPTATMDEVKRAAELAHIDEFINELPDRYETPVGERGLKLSGGEKQRVAIARTILKNSEILLFDEATSALDSQKEKEIQKSLKDISRDRSTLIIAHRLSTITHADEIIVLQNGKVVERGVHSQLLRQGGIYASMWAKQQEEEAHSIQV</sequence>
<dbReference type="PROSITE" id="PS50929">
    <property type="entry name" value="ABC_TM1F"/>
    <property type="match status" value="1"/>
</dbReference>
<dbReference type="CDD" id="cd18582">
    <property type="entry name" value="ABC_6TM_ATM1_ABCB7"/>
    <property type="match status" value="1"/>
</dbReference>
<evidence type="ECO:0000259" key="9">
    <source>
        <dbReference type="PROSITE" id="PS50893"/>
    </source>
</evidence>
<feature type="transmembrane region" description="Helical" evidence="8">
    <location>
        <begin position="300"/>
        <end position="321"/>
    </location>
</feature>
<evidence type="ECO:0000256" key="8">
    <source>
        <dbReference type="SAM" id="Phobius"/>
    </source>
</evidence>
<keyword evidence="7 8" id="KW-0472">Membrane</keyword>
<protein>
    <submittedName>
        <fullName evidence="11">ABC transporter ATP-binding protein/permease</fullName>
    </submittedName>
</protein>
<keyword evidence="6 8" id="KW-1133">Transmembrane helix</keyword>
<dbReference type="GO" id="GO:0005524">
    <property type="term" value="F:ATP binding"/>
    <property type="evidence" value="ECO:0007669"/>
    <property type="project" value="UniProtKB-KW"/>
</dbReference>
<feature type="transmembrane region" description="Helical" evidence="8">
    <location>
        <begin position="183"/>
        <end position="202"/>
    </location>
</feature>
<dbReference type="Gene3D" id="3.40.50.300">
    <property type="entry name" value="P-loop containing nucleotide triphosphate hydrolases"/>
    <property type="match status" value="1"/>
</dbReference>
<evidence type="ECO:0000313" key="12">
    <source>
        <dbReference type="Proteomes" id="UP001324634"/>
    </source>
</evidence>
<keyword evidence="4" id="KW-0547">Nucleotide-binding</keyword>
<feature type="domain" description="ABC transmembrane type-1" evidence="10">
    <location>
        <begin position="42"/>
        <end position="326"/>
    </location>
</feature>
<dbReference type="InterPro" id="IPR039421">
    <property type="entry name" value="Type_1_exporter"/>
</dbReference>
<dbReference type="KEGG" id="psti:SOO65_08515"/>
<feature type="transmembrane region" description="Helical" evidence="8">
    <location>
        <begin position="41"/>
        <end position="62"/>
    </location>
</feature>
<dbReference type="SUPFAM" id="SSF52540">
    <property type="entry name" value="P-loop containing nucleoside triphosphate hydrolases"/>
    <property type="match status" value="1"/>
</dbReference>
<dbReference type="EMBL" id="CP139487">
    <property type="protein sequence ID" value="WPU66789.1"/>
    <property type="molecule type" value="Genomic_DNA"/>
</dbReference>
<feature type="transmembrane region" description="Helical" evidence="8">
    <location>
        <begin position="74"/>
        <end position="96"/>
    </location>
</feature>
<evidence type="ECO:0000256" key="1">
    <source>
        <dbReference type="ARBA" id="ARBA00004651"/>
    </source>
</evidence>
<accession>A0AAX4HV15</accession>
<dbReference type="GO" id="GO:0016887">
    <property type="term" value="F:ATP hydrolysis activity"/>
    <property type="evidence" value="ECO:0007669"/>
    <property type="project" value="InterPro"/>
</dbReference>
<feature type="transmembrane region" description="Helical" evidence="8">
    <location>
        <begin position="269"/>
        <end position="288"/>
    </location>
</feature>
<keyword evidence="5 11" id="KW-0067">ATP-binding</keyword>
<keyword evidence="2" id="KW-0813">Transport</keyword>
<dbReference type="InterPro" id="IPR003593">
    <property type="entry name" value="AAA+_ATPase"/>
</dbReference>
<keyword evidence="3 8" id="KW-0812">Transmembrane</keyword>